<feature type="transmembrane region" description="Helical" evidence="6">
    <location>
        <begin position="89"/>
        <end position="111"/>
    </location>
</feature>
<dbReference type="PANTHER" id="PTHR33545">
    <property type="entry name" value="UPF0750 MEMBRANE PROTEIN YITT-RELATED"/>
    <property type="match status" value="1"/>
</dbReference>
<dbReference type="EMBL" id="JACCBX010000007">
    <property type="protein sequence ID" value="NYE06588.1"/>
    <property type="molecule type" value="Genomic_DNA"/>
</dbReference>
<keyword evidence="5 6" id="KW-0472">Membrane</keyword>
<evidence type="ECO:0000259" key="7">
    <source>
        <dbReference type="Pfam" id="PF10035"/>
    </source>
</evidence>
<organism evidence="8 9">
    <name type="scientific">Neobacillus niacini</name>
    <dbReference type="NCBI Taxonomy" id="86668"/>
    <lineage>
        <taxon>Bacteria</taxon>
        <taxon>Bacillati</taxon>
        <taxon>Bacillota</taxon>
        <taxon>Bacilli</taxon>
        <taxon>Bacillales</taxon>
        <taxon>Bacillaceae</taxon>
        <taxon>Neobacillus</taxon>
    </lineage>
</organism>
<evidence type="ECO:0000256" key="3">
    <source>
        <dbReference type="ARBA" id="ARBA00022692"/>
    </source>
</evidence>
<keyword evidence="3 6" id="KW-0812">Transmembrane</keyword>
<dbReference type="CDD" id="cd16380">
    <property type="entry name" value="YitT_C"/>
    <property type="match status" value="1"/>
</dbReference>
<feature type="transmembrane region" description="Helical" evidence="6">
    <location>
        <begin position="20"/>
        <end position="41"/>
    </location>
</feature>
<comment type="subcellular location">
    <subcellularLocation>
        <location evidence="1">Cell membrane</location>
        <topology evidence="1">Multi-pass membrane protein</topology>
    </subcellularLocation>
</comment>
<dbReference type="Pfam" id="PF02588">
    <property type="entry name" value="YitT_membrane"/>
    <property type="match status" value="1"/>
</dbReference>
<dbReference type="GO" id="GO:0005886">
    <property type="term" value="C:plasma membrane"/>
    <property type="evidence" value="ECO:0007669"/>
    <property type="project" value="UniProtKB-SubCell"/>
</dbReference>
<dbReference type="InterPro" id="IPR019264">
    <property type="entry name" value="DUF2179"/>
</dbReference>
<dbReference type="PANTHER" id="PTHR33545:SF3">
    <property type="entry name" value="UPF0750 MEMBRANE PROTEIN YQFU"/>
    <property type="match status" value="1"/>
</dbReference>
<reference evidence="9" key="1">
    <citation type="submission" date="2020-07" db="EMBL/GenBank/DDBJ databases">
        <authorList>
            <person name="Partida-Martinez L."/>
            <person name="Huntemann M."/>
            <person name="Clum A."/>
            <person name="Wang J."/>
            <person name="Palaniappan K."/>
            <person name="Ritter S."/>
            <person name="Chen I.-M."/>
            <person name="Stamatis D."/>
            <person name="Reddy T."/>
            <person name="O'Malley R."/>
            <person name="Daum C."/>
            <person name="Shapiro N."/>
            <person name="Ivanova N."/>
            <person name="Kyrpides N."/>
            <person name="Woyke T."/>
        </authorList>
    </citation>
    <scope>NUCLEOTIDE SEQUENCE [LARGE SCALE GENOMIC DNA]</scope>
    <source>
        <strain evidence="9">AT2.8</strain>
    </source>
</reference>
<dbReference type="Proteomes" id="UP000548423">
    <property type="component" value="Unassembled WGS sequence"/>
</dbReference>
<gene>
    <name evidence="8" type="ORF">F4694_003368</name>
</gene>
<dbReference type="Gene3D" id="3.30.70.120">
    <property type="match status" value="1"/>
</dbReference>
<evidence type="ECO:0000256" key="1">
    <source>
        <dbReference type="ARBA" id="ARBA00004651"/>
    </source>
</evidence>
<reference evidence="9" key="2">
    <citation type="submission" date="2020-08" db="EMBL/GenBank/DDBJ databases">
        <title>The Agave Microbiome: Exploring the role of microbial communities in plant adaptations to desert environments.</title>
        <authorList>
            <person name="Partida-Martinez L.P."/>
        </authorList>
    </citation>
    <scope>NUCLEOTIDE SEQUENCE [LARGE SCALE GENOMIC DNA]</scope>
    <source>
        <strain evidence="9">AT2.8</strain>
    </source>
</reference>
<keyword evidence="4 6" id="KW-1133">Transmembrane helix</keyword>
<feature type="transmembrane region" description="Helical" evidence="6">
    <location>
        <begin position="117"/>
        <end position="139"/>
    </location>
</feature>
<feature type="transmembrane region" description="Helical" evidence="6">
    <location>
        <begin position="61"/>
        <end position="82"/>
    </location>
</feature>
<evidence type="ECO:0000256" key="4">
    <source>
        <dbReference type="ARBA" id="ARBA00022989"/>
    </source>
</evidence>
<accession>A0A852TH31</accession>
<protein>
    <submittedName>
        <fullName evidence="8">Uncharacterized membrane-anchored protein YitT (DUF2179 family)</fullName>
    </submittedName>
</protein>
<evidence type="ECO:0000256" key="5">
    <source>
        <dbReference type="ARBA" id="ARBA00023136"/>
    </source>
</evidence>
<evidence type="ECO:0000256" key="6">
    <source>
        <dbReference type="SAM" id="Phobius"/>
    </source>
</evidence>
<dbReference type="InterPro" id="IPR015867">
    <property type="entry name" value="N-reg_PII/ATP_PRibTrfase_C"/>
</dbReference>
<sequence length="294" mass="31886">MTEQVNGIVQHRKLPLSKKIFRAIAITLGAILMATGLEIFLVPNKVIDGGVTGISIMLSHLTGLELGIFLFLLNLPFVYLGYKQMGKTFAISTVYGIIVLSVFTTLFHPVPAFTDDILLATIFGGMILGIGVGIVIRFGGALDGTEILSLVITKKVPFSVGQIIMFINLFILGAAGFVFSFDRAMYSLLAYVIAAKAIDTVVEGLEESKSVWIISDLAEEIGNAVNARLGRGVTYLKGEGAYTGDHKKVIFSIITRLEESKLTTIVEEIDPNAFLAIADISEVRGGRFKKRDIH</sequence>
<name>A0A852TH31_9BACI</name>
<evidence type="ECO:0000256" key="2">
    <source>
        <dbReference type="ARBA" id="ARBA00022475"/>
    </source>
</evidence>
<dbReference type="AlphaFoldDB" id="A0A852TH31"/>
<dbReference type="PIRSF" id="PIRSF006483">
    <property type="entry name" value="Membrane_protein_YitT"/>
    <property type="match status" value="1"/>
</dbReference>
<comment type="caution">
    <text evidence="8">The sequence shown here is derived from an EMBL/GenBank/DDBJ whole genome shotgun (WGS) entry which is preliminary data.</text>
</comment>
<evidence type="ECO:0000313" key="9">
    <source>
        <dbReference type="Proteomes" id="UP000548423"/>
    </source>
</evidence>
<feature type="domain" description="DUF2179" evidence="7">
    <location>
        <begin position="231"/>
        <end position="285"/>
    </location>
</feature>
<dbReference type="Pfam" id="PF10035">
    <property type="entry name" value="DUF2179"/>
    <property type="match status" value="1"/>
</dbReference>
<dbReference type="InterPro" id="IPR051461">
    <property type="entry name" value="UPF0750_membrane"/>
</dbReference>
<dbReference type="InterPro" id="IPR003740">
    <property type="entry name" value="YitT"/>
</dbReference>
<evidence type="ECO:0000313" key="8">
    <source>
        <dbReference type="EMBL" id="NYE06588.1"/>
    </source>
</evidence>
<proteinExistence type="predicted"/>
<feature type="transmembrane region" description="Helical" evidence="6">
    <location>
        <begin position="160"/>
        <end position="181"/>
    </location>
</feature>
<keyword evidence="2" id="KW-1003">Cell membrane</keyword>